<protein>
    <submittedName>
        <fullName evidence="2">Uncharacterized protein</fullName>
    </submittedName>
</protein>
<evidence type="ECO:0000313" key="3">
    <source>
        <dbReference type="Proteomes" id="UP000317257"/>
    </source>
</evidence>
<organism evidence="2 3">
    <name type="scientific">Metarhizium rileyi (strain RCEF 4871)</name>
    <name type="common">Nomuraea rileyi</name>
    <dbReference type="NCBI Taxonomy" id="1649241"/>
    <lineage>
        <taxon>Eukaryota</taxon>
        <taxon>Fungi</taxon>
        <taxon>Dikarya</taxon>
        <taxon>Ascomycota</taxon>
        <taxon>Pezizomycotina</taxon>
        <taxon>Sordariomycetes</taxon>
        <taxon>Hypocreomycetidae</taxon>
        <taxon>Hypocreales</taxon>
        <taxon>Clavicipitaceae</taxon>
        <taxon>Metarhizium</taxon>
    </lineage>
</organism>
<accession>A0A5C6G881</accession>
<proteinExistence type="predicted"/>
<dbReference type="AlphaFoldDB" id="A0A5C6G881"/>
<name>A0A5C6G881_METRR</name>
<evidence type="ECO:0000313" key="2">
    <source>
        <dbReference type="EMBL" id="TWU73880.1"/>
    </source>
</evidence>
<comment type="caution">
    <text evidence="2">The sequence shown here is derived from an EMBL/GenBank/DDBJ whole genome shotgun (WGS) entry which is preliminary data.</text>
</comment>
<gene>
    <name evidence="2" type="ORF">ED733_002169</name>
</gene>
<dbReference type="Proteomes" id="UP000317257">
    <property type="component" value="Unassembled WGS sequence"/>
</dbReference>
<sequence length="78" mass="8643">MSVQSLSLVVEAGSAADTPPTNTLPRNESGGSNSTDRHPHTLSNMIQQLPYSPLLMLSQYVYETDTRLVPVSERLQQW</sequence>
<reference evidence="3" key="1">
    <citation type="submission" date="2018-12" db="EMBL/GenBank/DDBJ databases">
        <title>The complete genome of Metarhizium rileyi, a key fungal pathogen of Lepidoptera.</title>
        <authorList>
            <person name="Binneck E."/>
            <person name="Lastra C.C.L."/>
            <person name="Sosa-Gomez D.R."/>
        </authorList>
    </citation>
    <scope>NUCLEOTIDE SEQUENCE [LARGE SCALE GENOMIC DNA]</scope>
    <source>
        <strain evidence="3">Cep018-CH2</strain>
    </source>
</reference>
<dbReference type="EMBL" id="SBHS01000014">
    <property type="protein sequence ID" value="TWU73880.1"/>
    <property type="molecule type" value="Genomic_DNA"/>
</dbReference>
<feature type="compositionally biased region" description="Polar residues" evidence="1">
    <location>
        <begin position="19"/>
        <end position="34"/>
    </location>
</feature>
<evidence type="ECO:0000256" key="1">
    <source>
        <dbReference type="SAM" id="MobiDB-lite"/>
    </source>
</evidence>
<feature type="region of interest" description="Disordered" evidence="1">
    <location>
        <begin position="1"/>
        <end position="40"/>
    </location>
</feature>